<gene>
    <name evidence="4" type="ORF">XAT740_LOCUS6301</name>
</gene>
<feature type="compositionally biased region" description="Basic and acidic residues" evidence="2">
    <location>
        <begin position="915"/>
        <end position="925"/>
    </location>
</feature>
<dbReference type="InterPro" id="IPR048257">
    <property type="entry name" value="DUF4590"/>
</dbReference>
<feature type="region of interest" description="Disordered" evidence="2">
    <location>
        <begin position="353"/>
        <end position="430"/>
    </location>
</feature>
<dbReference type="InterPro" id="IPR001024">
    <property type="entry name" value="PLAT/LH2_dom"/>
</dbReference>
<accession>A0A813XM62</accession>
<proteinExistence type="predicted"/>
<dbReference type="EMBL" id="CAJNOR010000285">
    <property type="protein sequence ID" value="CAF0867236.1"/>
    <property type="molecule type" value="Genomic_DNA"/>
</dbReference>
<feature type="domain" description="PLAT" evidence="3">
    <location>
        <begin position="437"/>
        <end position="562"/>
    </location>
</feature>
<feature type="region of interest" description="Disordered" evidence="2">
    <location>
        <begin position="769"/>
        <end position="925"/>
    </location>
</feature>
<dbReference type="PANTHER" id="PTHR23034:SF2">
    <property type="entry name" value="GLUTAMATE-RICH PROTEIN 3"/>
    <property type="match status" value="1"/>
</dbReference>
<feature type="compositionally biased region" description="Basic and acidic residues" evidence="2">
    <location>
        <begin position="124"/>
        <end position="134"/>
    </location>
</feature>
<evidence type="ECO:0000313" key="4">
    <source>
        <dbReference type="EMBL" id="CAF0867236.1"/>
    </source>
</evidence>
<dbReference type="SUPFAM" id="SSF49723">
    <property type="entry name" value="Lipase/lipooxygenase domain (PLAT/LH2 domain)"/>
    <property type="match status" value="2"/>
</dbReference>
<dbReference type="PANTHER" id="PTHR23034">
    <property type="entry name" value="GLUTAMATE-RICH PROTEIN 3"/>
    <property type="match status" value="1"/>
</dbReference>
<name>A0A813XM62_ADIRI</name>
<dbReference type="PROSITE" id="PS50095">
    <property type="entry name" value="PLAT"/>
    <property type="match status" value="2"/>
</dbReference>
<dbReference type="InterPro" id="IPR027962">
    <property type="entry name" value="ERICH3"/>
</dbReference>
<protein>
    <recommendedName>
        <fullName evidence="3">PLAT domain-containing protein</fullName>
    </recommendedName>
</protein>
<dbReference type="InterPro" id="IPR036392">
    <property type="entry name" value="PLAT/LH2_dom_sf"/>
</dbReference>
<comment type="caution">
    <text evidence="1">Lacks conserved residue(s) required for the propagation of feature annotation.</text>
</comment>
<reference evidence="4" key="1">
    <citation type="submission" date="2021-02" db="EMBL/GenBank/DDBJ databases">
        <authorList>
            <person name="Nowell W R."/>
        </authorList>
    </citation>
    <scope>NUCLEOTIDE SEQUENCE</scope>
</reference>
<comment type="caution">
    <text evidence="4">The sequence shown here is derived from an EMBL/GenBank/DDBJ whole genome shotgun (WGS) entry which is preliminary data.</text>
</comment>
<feature type="region of interest" description="Disordered" evidence="2">
    <location>
        <begin position="567"/>
        <end position="609"/>
    </location>
</feature>
<feature type="compositionally biased region" description="Basic and acidic residues" evidence="2">
    <location>
        <begin position="394"/>
        <end position="415"/>
    </location>
</feature>
<feature type="region of interest" description="Disordered" evidence="2">
    <location>
        <begin position="103"/>
        <end position="214"/>
    </location>
</feature>
<sequence length="925" mass="106428">MSHLLDSRVLANYNALTDEHLQSYFSHERIQTHLRQAGLIGRRGDIISEKEYRTKLARYERKKHVRQVLAENIVHRAIDMERARQAEIKRKLDKIEKAALVHSVKESRRRPARGSGYSSVNASRSDEISAHSMHDSWLQTRSKSTRQRRDVQLMDEEFDGQPRVLRVQSANVSDDLSRKHPSKSSSFQQRPIHRPKSSAVHRSSSLHSRSATKPTDSSCQIKMIYYGLHTKVDYDHSVFDSTDEIMVMQQHCGGENLIVYKGNHRPGDEFSFYSRRHSDFPLGLSLYVKGFIDSRISTCCEYKHRHGVRLGGERGHFAILSVQGTKPCLKCRFQQQMQSKNCDDVEDEEEKTITISMPVSDRAGTKKKSVQIPVKHGANSEHQSDDADEMENVNESKDGHASDLSGQRKKDKDSSSKAISSSGQTKTDKSPKTWYITFHSSHVPTGSFQLPKNSLTDISLHISLLSTDGQSETDPYELDMREYPQCFKSGREDTFQIELRDIGKPKQIRLLLQTEDEEKDIIKWHLDHIELTDVDRRVHYKFSYKQWIRPLQEKLLDLSETFEETSSRKSSTKKTIIPVKPKANVTKRASSSPEEFAKNRTESLSSDDEHDSVRYRVMIYPSKETDGEFDAVEDTQMYIRLNNQTKDSFIYQKGTKMCPSFESGESQTFDMDLIHNLHEQPRKLTIGYYNSGITARKWKIHKIVLINIQTKEETTFVCKEPLLRNDHNLRAERTFLARSKDTDDDDEQKSRFSSSRELEFILIISKDSPHRTRVTKHSTSQSNSGEHTPSKGSPLSSPKRVVTTPKKDDKKILPIHSHHSTDDDEKEENIDYNQMFNDNEDSMKPKVTSPLSRPKTRRGRQDTFETGDKSKETSTTTQPNIDIWRPASQLGRKNSGDHSSDSDESQNENIFRHKSFNDTNDKTDI</sequence>
<feature type="compositionally biased region" description="Basic and acidic residues" evidence="2">
    <location>
        <begin position="859"/>
        <end position="872"/>
    </location>
</feature>
<evidence type="ECO:0000259" key="3">
    <source>
        <dbReference type="PROSITE" id="PS50095"/>
    </source>
</evidence>
<dbReference type="Pfam" id="PF15257">
    <property type="entry name" value="DUF4590"/>
    <property type="match status" value="1"/>
</dbReference>
<evidence type="ECO:0000256" key="2">
    <source>
        <dbReference type="SAM" id="MobiDB-lite"/>
    </source>
</evidence>
<keyword evidence="5" id="KW-1185">Reference proteome</keyword>
<evidence type="ECO:0000313" key="5">
    <source>
        <dbReference type="Proteomes" id="UP000663828"/>
    </source>
</evidence>
<dbReference type="AlphaFoldDB" id="A0A813XM62"/>
<organism evidence="4 5">
    <name type="scientific">Adineta ricciae</name>
    <name type="common">Rotifer</name>
    <dbReference type="NCBI Taxonomy" id="249248"/>
    <lineage>
        <taxon>Eukaryota</taxon>
        <taxon>Metazoa</taxon>
        <taxon>Spiralia</taxon>
        <taxon>Gnathifera</taxon>
        <taxon>Rotifera</taxon>
        <taxon>Eurotatoria</taxon>
        <taxon>Bdelloidea</taxon>
        <taxon>Adinetida</taxon>
        <taxon>Adinetidae</taxon>
        <taxon>Adineta</taxon>
    </lineage>
</organism>
<feature type="compositionally biased region" description="Low complexity" evidence="2">
    <location>
        <begin position="197"/>
        <end position="211"/>
    </location>
</feature>
<evidence type="ECO:0000256" key="1">
    <source>
        <dbReference type="PROSITE-ProRule" id="PRU00152"/>
    </source>
</evidence>
<dbReference type="Proteomes" id="UP000663828">
    <property type="component" value="Unassembled WGS sequence"/>
</dbReference>
<feature type="domain" description="PLAT" evidence="3">
    <location>
        <begin position="613"/>
        <end position="736"/>
    </location>
</feature>
<dbReference type="Gene3D" id="2.60.60.20">
    <property type="entry name" value="PLAT/LH2 domain"/>
    <property type="match status" value="2"/>
</dbReference>
<feature type="compositionally biased region" description="Polar residues" evidence="2">
    <location>
        <begin position="777"/>
        <end position="796"/>
    </location>
</feature>